<organism evidence="6 7">
    <name type="scientific">Pseudovibrio japonicus</name>
    <dbReference type="NCBI Taxonomy" id="366534"/>
    <lineage>
        <taxon>Bacteria</taxon>
        <taxon>Pseudomonadati</taxon>
        <taxon>Pseudomonadota</taxon>
        <taxon>Alphaproteobacteria</taxon>
        <taxon>Hyphomicrobiales</taxon>
        <taxon>Stappiaceae</taxon>
        <taxon>Pseudovibrio</taxon>
    </lineage>
</organism>
<comment type="caution">
    <text evidence="6">The sequence shown here is derived from an EMBL/GenBank/DDBJ whole genome shotgun (WGS) entry which is preliminary data.</text>
</comment>
<dbReference type="Pfam" id="PF25209">
    <property type="entry name" value="Phage_capsid_4"/>
    <property type="match status" value="1"/>
</dbReference>
<dbReference type="InterPro" id="IPR054613">
    <property type="entry name" value="Peptidase_S78_dom"/>
</dbReference>
<feature type="region of interest" description="Disordered" evidence="4">
    <location>
        <begin position="305"/>
        <end position="330"/>
    </location>
</feature>
<feature type="compositionally biased region" description="Low complexity" evidence="4">
    <location>
        <begin position="211"/>
        <end position="224"/>
    </location>
</feature>
<keyword evidence="2" id="KW-0645">Protease</keyword>
<dbReference type="EMBL" id="BMXE01000004">
    <property type="protein sequence ID" value="GHB34044.1"/>
    <property type="molecule type" value="Genomic_DNA"/>
</dbReference>
<proteinExistence type="predicted"/>
<feature type="domain" description="Prohead serine protease" evidence="5">
    <location>
        <begin position="83"/>
        <end position="174"/>
    </location>
</feature>
<feature type="compositionally biased region" description="Basic and acidic residues" evidence="4">
    <location>
        <begin position="248"/>
        <end position="263"/>
    </location>
</feature>
<dbReference type="Pfam" id="PF04586">
    <property type="entry name" value="Peptidase_S78"/>
    <property type="match status" value="1"/>
</dbReference>
<evidence type="ECO:0000256" key="3">
    <source>
        <dbReference type="ARBA" id="ARBA00022801"/>
    </source>
</evidence>
<evidence type="ECO:0000313" key="7">
    <source>
        <dbReference type="Proteomes" id="UP000637980"/>
    </source>
</evidence>
<dbReference type="NCBIfam" id="NF045541">
    <property type="entry name" value="scaf_prot_MCP2"/>
    <property type="match status" value="1"/>
</dbReference>
<accession>A0ABQ3EES3</accession>
<protein>
    <recommendedName>
        <fullName evidence="5">Prohead serine protease domain-containing protein</fullName>
    </recommendedName>
</protein>
<keyword evidence="7" id="KW-1185">Reference proteome</keyword>
<name>A0ABQ3EES3_9HYPH</name>
<evidence type="ECO:0000259" key="5">
    <source>
        <dbReference type="Pfam" id="PF04586"/>
    </source>
</evidence>
<keyword evidence="1" id="KW-1188">Viral release from host cell</keyword>
<gene>
    <name evidence="6" type="ORF">GCM10007094_23830</name>
</gene>
<keyword evidence="3" id="KW-0378">Hydrolase</keyword>
<evidence type="ECO:0000256" key="1">
    <source>
        <dbReference type="ARBA" id="ARBA00022612"/>
    </source>
</evidence>
<dbReference type="RefSeq" id="WP_189437026.1">
    <property type="nucleotide sequence ID" value="NZ_BMXE01000004.1"/>
</dbReference>
<reference evidence="7" key="1">
    <citation type="journal article" date="2019" name="Int. J. Syst. Evol. Microbiol.">
        <title>The Global Catalogue of Microorganisms (GCM) 10K type strain sequencing project: providing services to taxonomists for standard genome sequencing and annotation.</title>
        <authorList>
            <consortium name="The Broad Institute Genomics Platform"/>
            <consortium name="The Broad Institute Genome Sequencing Center for Infectious Disease"/>
            <person name="Wu L."/>
            <person name="Ma J."/>
        </authorList>
    </citation>
    <scope>NUCLEOTIDE SEQUENCE [LARGE SCALE GENOMIC DNA]</scope>
    <source>
        <strain evidence="7">KCTC 12861</strain>
    </source>
</reference>
<evidence type="ECO:0000313" key="6">
    <source>
        <dbReference type="EMBL" id="GHB34044.1"/>
    </source>
</evidence>
<feature type="region of interest" description="Disordered" evidence="4">
    <location>
        <begin position="195"/>
        <end position="263"/>
    </location>
</feature>
<dbReference type="Proteomes" id="UP000637980">
    <property type="component" value="Unassembled WGS sequence"/>
</dbReference>
<sequence>MPKQLQENIRVPKGSAPGEVRSATFNEAERTVEVIFATDTPYMRNSWQHGPYNEVLVMSSEAMRMERFEKGMSLLDSHSQWSMKDRLGTIVPGSVRLADGKGYCLVKLNSSETAEQILSDLRDGHPFQVSVGYRIYKFEKIEKDDEPVPEWRAIDWEPSEISVVPVPADAGAHSRSSSDDKTEFDCVLVRSEAAVDQTASIQEDEDMPNRTATPAPDATTPTVTNDERSVQTQGTTTATPPAPSVDVDAERTAAADDAREQERERARTIHVLGQKHNMPDDRVRKAIDAGTSVADFKDAILDAKAQSEEDSETFPHSNAAEPKGRQDEVDTRREAMTNAVLHRCSPGNHKLSDAGRDFRGLTLKELARECLELAGERTRGMSGMELAERAFQGTSDFPIILEGVVNRQVMQAYQGETQTFRSWAKQATATDFRDMHRISVGEVGELRKVNENGEYESTTLGEGKESYRIATYGRIIGITRQAIVNDDLNVFNDLPRKFGNQVSILESDVVYNCLIENKKMSDGKALFHADHKNLLTGGDTALSLEAIAAGRIKMSQQMDVSGKVKLRLRPRFILLPTELELPAARLFAPYSPTKSEDTTPEYLTGYERIVEDRLSDISGTAWHMVADPNQAPAVEYAYLEGENGPTTETQMGFKVDGMQIKVRLDFGAAPVDWKAIQRNAGA</sequence>
<evidence type="ECO:0000256" key="4">
    <source>
        <dbReference type="SAM" id="MobiDB-lite"/>
    </source>
</evidence>
<evidence type="ECO:0000256" key="2">
    <source>
        <dbReference type="ARBA" id="ARBA00022670"/>
    </source>
</evidence>